<comment type="similarity">
    <text evidence="2">Belongs to the AB hydrolase superfamily. Epoxide hydrolase family.</text>
</comment>
<dbReference type="STRING" id="3750.A0A498KM46"/>
<evidence type="ECO:0000313" key="3">
    <source>
        <dbReference type="EMBL" id="RXI08828.1"/>
    </source>
</evidence>
<dbReference type="PRINTS" id="PR00412">
    <property type="entry name" value="EPOXHYDRLASE"/>
</dbReference>
<sequence>MTPPMETTANQSLGFVGGIDTAIAEKGNGPLILFIHGFPELKYSWSHQILALSDLGYRTIAPDL</sequence>
<dbReference type="AlphaFoldDB" id="A0A498KM46"/>
<reference evidence="3 4" key="1">
    <citation type="submission" date="2018-10" db="EMBL/GenBank/DDBJ databases">
        <title>A high-quality apple genome assembly.</title>
        <authorList>
            <person name="Hu J."/>
        </authorList>
    </citation>
    <scope>NUCLEOTIDE SEQUENCE [LARGE SCALE GENOMIC DNA]</scope>
    <source>
        <strain evidence="4">cv. HFTH1</strain>
        <tissue evidence="3">Young leaf</tissue>
    </source>
</reference>
<dbReference type="GO" id="GO:0016787">
    <property type="term" value="F:hydrolase activity"/>
    <property type="evidence" value="ECO:0007669"/>
    <property type="project" value="UniProtKB-KW"/>
</dbReference>
<dbReference type="InterPro" id="IPR029058">
    <property type="entry name" value="AB_hydrolase_fold"/>
</dbReference>
<dbReference type="Proteomes" id="UP000290289">
    <property type="component" value="Chromosome 1"/>
</dbReference>
<dbReference type="PANTHER" id="PTHR43329">
    <property type="entry name" value="EPOXIDE HYDROLASE"/>
    <property type="match status" value="1"/>
</dbReference>
<evidence type="ECO:0008006" key="5">
    <source>
        <dbReference type="Google" id="ProtNLM"/>
    </source>
</evidence>
<protein>
    <recommendedName>
        <fullName evidence="5">AB hydrolase-1 domain-containing protein</fullName>
    </recommendedName>
</protein>
<organism evidence="3 4">
    <name type="scientific">Malus domestica</name>
    <name type="common">Apple</name>
    <name type="synonym">Pyrus malus</name>
    <dbReference type="NCBI Taxonomy" id="3750"/>
    <lineage>
        <taxon>Eukaryota</taxon>
        <taxon>Viridiplantae</taxon>
        <taxon>Streptophyta</taxon>
        <taxon>Embryophyta</taxon>
        <taxon>Tracheophyta</taxon>
        <taxon>Spermatophyta</taxon>
        <taxon>Magnoliopsida</taxon>
        <taxon>eudicotyledons</taxon>
        <taxon>Gunneridae</taxon>
        <taxon>Pentapetalae</taxon>
        <taxon>rosids</taxon>
        <taxon>fabids</taxon>
        <taxon>Rosales</taxon>
        <taxon>Rosaceae</taxon>
        <taxon>Amygdaloideae</taxon>
        <taxon>Maleae</taxon>
        <taxon>Malus</taxon>
    </lineage>
</organism>
<name>A0A498KM46_MALDO</name>
<dbReference type="EMBL" id="RDQH01000327">
    <property type="protein sequence ID" value="RXI08828.1"/>
    <property type="molecule type" value="Genomic_DNA"/>
</dbReference>
<accession>A0A498KM46</accession>
<evidence type="ECO:0000256" key="1">
    <source>
        <dbReference type="ARBA" id="ARBA00022801"/>
    </source>
</evidence>
<keyword evidence="4" id="KW-1185">Reference proteome</keyword>
<dbReference type="SUPFAM" id="SSF53474">
    <property type="entry name" value="alpha/beta-Hydrolases"/>
    <property type="match status" value="1"/>
</dbReference>
<dbReference type="InterPro" id="IPR000639">
    <property type="entry name" value="Epox_hydrolase-like"/>
</dbReference>
<gene>
    <name evidence="3" type="ORF">DVH24_022972</name>
</gene>
<proteinExistence type="inferred from homology"/>
<comment type="caution">
    <text evidence="3">The sequence shown here is derived from an EMBL/GenBank/DDBJ whole genome shotgun (WGS) entry which is preliminary data.</text>
</comment>
<evidence type="ECO:0000256" key="2">
    <source>
        <dbReference type="ARBA" id="ARBA00038334"/>
    </source>
</evidence>
<dbReference type="Gene3D" id="3.40.50.1820">
    <property type="entry name" value="alpha/beta hydrolase"/>
    <property type="match status" value="1"/>
</dbReference>
<keyword evidence="1" id="KW-0378">Hydrolase</keyword>
<evidence type="ECO:0000313" key="4">
    <source>
        <dbReference type="Proteomes" id="UP000290289"/>
    </source>
</evidence>